<dbReference type="InterPro" id="IPR050755">
    <property type="entry name" value="TRAFAC_YlqF/YawG_RiboMat"/>
</dbReference>
<comment type="subcellular location">
    <subcellularLocation>
        <location evidence="1">Nucleus</location>
        <location evidence="1">Nucleolus</location>
    </subcellularLocation>
</comment>
<dbReference type="CDD" id="cd01858">
    <property type="entry name" value="NGP_1"/>
    <property type="match status" value="1"/>
</dbReference>
<evidence type="ECO:0000313" key="8">
    <source>
        <dbReference type="Proteomes" id="UP000030754"/>
    </source>
</evidence>
<dbReference type="Gene3D" id="3.40.50.300">
    <property type="entry name" value="P-loop containing nucleotide triphosphate hydrolases"/>
    <property type="match status" value="1"/>
</dbReference>
<dbReference type="InterPro" id="IPR024929">
    <property type="entry name" value="GNL2_CP_dom"/>
</dbReference>
<dbReference type="EMBL" id="HG723067">
    <property type="protein sequence ID" value="CDJ65146.1"/>
    <property type="molecule type" value="Genomic_DNA"/>
</dbReference>
<accession>U6MMA7</accession>
<dbReference type="Proteomes" id="UP000030754">
    <property type="component" value="Unassembled WGS sequence"/>
</dbReference>
<evidence type="ECO:0000256" key="2">
    <source>
        <dbReference type="ARBA" id="ARBA00022741"/>
    </source>
</evidence>
<keyword evidence="8" id="KW-1185">Reference proteome</keyword>
<keyword evidence="4" id="KW-0539">Nucleus</keyword>
<evidence type="ECO:0000313" key="7">
    <source>
        <dbReference type="EMBL" id="CDJ65146.1"/>
    </source>
</evidence>
<dbReference type="GO" id="GO:0005525">
    <property type="term" value="F:GTP binding"/>
    <property type="evidence" value="ECO:0007669"/>
    <property type="project" value="UniProtKB-KW"/>
</dbReference>
<dbReference type="InterPro" id="IPR006073">
    <property type="entry name" value="GTP-bd"/>
</dbReference>
<feature type="domain" description="G" evidence="6">
    <location>
        <begin position="238"/>
        <end position="294"/>
    </location>
</feature>
<dbReference type="SUPFAM" id="SSF52540">
    <property type="entry name" value="P-loop containing nucleoside triphosphate hydrolases"/>
    <property type="match status" value="1"/>
</dbReference>
<feature type="region of interest" description="Disordered" evidence="5">
    <location>
        <begin position="441"/>
        <end position="486"/>
    </location>
</feature>
<dbReference type="PANTHER" id="PTHR11089:SF9">
    <property type="entry name" value="NUCLEOLAR GTP-BINDING PROTEIN 2"/>
    <property type="match status" value="1"/>
</dbReference>
<dbReference type="AlphaFoldDB" id="U6MMA7"/>
<dbReference type="VEuPathDB" id="ToxoDB:ENH_00021270"/>
<evidence type="ECO:0000256" key="4">
    <source>
        <dbReference type="ARBA" id="ARBA00023242"/>
    </source>
</evidence>
<keyword evidence="3" id="KW-0342">GTP-binding</keyword>
<dbReference type="Gene3D" id="1.10.1580.10">
    <property type="match status" value="1"/>
</dbReference>
<protein>
    <submittedName>
        <fullName evidence="7">Nucleolar GTP-binding protein NOG2, putative</fullName>
    </submittedName>
</protein>
<dbReference type="RefSeq" id="XP_013433613.1">
    <property type="nucleotide sequence ID" value="XM_013578159.1"/>
</dbReference>
<dbReference type="GeneID" id="25472300"/>
<keyword evidence="2" id="KW-0547">Nucleotide-binding</keyword>
<dbReference type="GO" id="GO:0005730">
    <property type="term" value="C:nucleolus"/>
    <property type="evidence" value="ECO:0007669"/>
    <property type="project" value="UniProtKB-SubCell"/>
</dbReference>
<reference evidence="7" key="1">
    <citation type="submission" date="2013-10" db="EMBL/GenBank/DDBJ databases">
        <title>Genomic analysis of the causative agents of coccidiosis in chickens.</title>
        <authorList>
            <person name="Reid A.J."/>
            <person name="Blake D."/>
            <person name="Billington K."/>
            <person name="Browne H."/>
            <person name="Dunn M."/>
            <person name="Hung S."/>
            <person name="Kawahara F."/>
            <person name="Miranda-Saavedra D."/>
            <person name="Mourier T."/>
            <person name="Nagra H."/>
            <person name="Otto T.D."/>
            <person name="Rawlings N."/>
            <person name="Sanchez A."/>
            <person name="Sanders M."/>
            <person name="Subramaniam C."/>
            <person name="Tay Y."/>
            <person name="Dear P."/>
            <person name="Doerig C."/>
            <person name="Gruber A."/>
            <person name="Parkinson J."/>
            <person name="Shirley M."/>
            <person name="Wan K.L."/>
            <person name="Berriman M."/>
            <person name="Tomley F."/>
            <person name="Pain A."/>
        </authorList>
    </citation>
    <scope>NUCLEOTIDE SEQUENCE [LARGE SCALE GENOMIC DNA]</scope>
    <source>
        <strain evidence="7">Houghton</strain>
    </source>
</reference>
<dbReference type="Pfam" id="PF01926">
    <property type="entry name" value="MMR_HSR1"/>
    <property type="match status" value="1"/>
</dbReference>
<evidence type="ECO:0000256" key="5">
    <source>
        <dbReference type="SAM" id="MobiDB-lite"/>
    </source>
</evidence>
<dbReference type="FunFam" id="3.40.50.300:FF:000559">
    <property type="entry name" value="Nuclear/nucleolar GTPase 2"/>
    <property type="match status" value="1"/>
</dbReference>
<gene>
    <name evidence="7" type="ORF">ENH_00021270</name>
</gene>
<dbReference type="OrthoDB" id="444945at2759"/>
<name>U6MMA7_9EIME</name>
<dbReference type="PANTHER" id="PTHR11089">
    <property type="entry name" value="GTP-BINDING PROTEIN-RELATED"/>
    <property type="match status" value="1"/>
</dbReference>
<dbReference type="PRINTS" id="PR00326">
    <property type="entry name" value="GTP1OBG"/>
</dbReference>
<reference evidence="7" key="2">
    <citation type="submission" date="2013-10" db="EMBL/GenBank/DDBJ databases">
        <authorList>
            <person name="Aslett M."/>
        </authorList>
    </citation>
    <scope>NUCLEOTIDE SEQUENCE [LARGE SCALE GENOMIC DNA]</scope>
    <source>
        <strain evidence="7">Houghton</strain>
    </source>
</reference>
<evidence type="ECO:0000259" key="6">
    <source>
        <dbReference type="Pfam" id="PF01926"/>
    </source>
</evidence>
<evidence type="ECO:0000256" key="1">
    <source>
        <dbReference type="ARBA" id="ARBA00004604"/>
    </source>
</evidence>
<dbReference type="InterPro" id="IPR023179">
    <property type="entry name" value="GTP-bd_ortho_bundle_sf"/>
</dbReference>
<feature type="compositionally biased region" description="Basic and acidic residues" evidence="5">
    <location>
        <begin position="474"/>
        <end position="486"/>
    </location>
</feature>
<sequence length="486" mass="52914">MSLINDGNVGGKKEALAAGGALPKLSGEALLAIEPFEGVFGSKKTRKRPRLQAADLATLALQVGSCLCQLKCSGLQHFEPAKNSLCEGRALCMQAEEKEAAFQKSVSAGDVPADDAESGGPVELIFQKGTSRRIWGELYKVIDASDVLVQVVDARDPMGTRCRRLEKYLKAHRSSKHLVLVDLVPPRVARYWLQQLSKEMPTLLLQADKNKKNFGRNQLFQLLRQYGQLLSNRKHVSIGFFGYPNVGKSSIINFLKSKQVCKAAPIPGQTRVWQYVALTSKLYLIDCPGIVPISSEAGTDTDKVMRGVVRPERINAPEEHIQTVLEKVKREAILARYGLDSNISWEDAEEFLSILAVRLGKLKKGGEPDISTAARIMLYDLQRGKLPYYVLPPCLEAEAAEAAAEADGTPLDGAVAVPEGNALKLDGSNSEDLADKEEINGCEEEDGTQRPDDDTQQGAPEVSDSAAAVSTSEPNKRARIDRSSSS</sequence>
<organism evidence="7 8">
    <name type="scientific">Eimeria necatrix</name>
    <dbReference type="NCBI Taxonomy" id="51315"/>
    <lineage>
        <taxon>Eukaryota</taxon>
        <taxon>Sar</taxon>
        <taxon>Alveolata</taxon>
        <taxon>Apicomplexa</taxon>
        <taxon>Conoidasida</taxon>
        <taxon>Coccidia</taxon>
        <taxon>Eucoccidiorida</taxon>
        <taxon>Eimeriorina</taxon>
        <taxon>Eimeriidae</taxon>
        <taxon>Eimeria</taxon>
    </lineage>
</organism>
<dbReference type="InterPro" id="IPR027417">
    <property type="entry name" value="P-loop_NTPase"/>
</dbReference>
<evidence type="ECO:0000256" key="3">
    <source>
        <dbReference type="ARBA" id="ARBA00023134"/>
    </source>
</evidence>
<proteinExistence type="predicted"/>